<dbReference type="PROSITE" id="PS51272">
    <property type="entry name" value="SLH"/>
    <property type="match status" value="2"/>
</dbReference>
<evidence type="ECO:0000313" key="3">
    <source>
        <dbReference type="EMBL" id="CAG7628347.1"/>
    </source>
</evidence>
<feature type="domain" description="SLH" evidence="2">
    <location>
        <begin position="38"/>
        <end position="101"/>
    </location>
</feature>
<keyword evidence="4" id="KW-1185">Reference proteome</keyword>
<dbReference type="PANTHER" id="PTHR43308">
    <property type="entry name" value="OUTER MEMBRANE PROTEIN ALPHA-RELATED"/>
    <property type="match status" value="1"/>
</dbReference>
<keyword evidence="1" id="KW-0732">Signal</keyword>
<dbReference type="PANTHER" id="PTHR43308:SF5">
    <property type="entry name" value="S-LAYER PROTEIN _ PEPTIDOGLYCAN ENDO-BETA-N-ACETYLGLUCOSAMINIDASE"/>
    <property type="match status" value="1"/>
</dbReference>
<gene>
    <name evidence="3" type="ORF">PAECIP111802_01447</name>
</gene>
<proteinExistence type="predicted"/>
<evidence type="ECO:0000256" key="1">
    <source>
        <dbReference type="SAM" id="SignalP"/>
    </source>
</evidence>
<feature type="chain" id="PRO_5045551990" description="SLH domain-containing protein" evidence="1">
    <location>
        <begin position="37"/>
        <end position="424"/>
    </location>
</feature>
<protein>
    <recommendedName>
        <fullName evidence="2">SLH domain-containing protein</fullName>
    </recommendedName>
</protein>
<reference evidence="3 4" key="1">
    <citation type="submission" date="2021-06" db="EMBL/GenBank/DDBJ databases">
        <authorList>
            <person name="Criscuolo A."/>
        </authorList>
    </citation>
    <scope>NUCLEOTIDE SEQUENCE [LARGE SCALE GENOMIC DNA]</scope>
    <source>
        <strain evidence="4">CIP 111802</strain>
    </source>
</reference>
<dbReference type="InterPro" id="IPR001119">
    <property type="entry name" value="SLH_dom"/>
</dbReference>
<dbReference type="EMBL" id="CAJVCE010000003">
    <property type="protein sequence ID" value="CAG7628347.1"/>
    <property type="molecule type" value="Genomic_DNA"/>
</dbReference>
<organism evidence="3 4">
    <name type="scientific">Paenibacillus allorhizosphaerae</name>
    <dbReference type="NCBI Taxonomy" id="2849866"/>
    <lineage>
        <taxon>Bacteria</taxon>
        <taxon>Bacillati</taxon>
        <taxon>Bacillota</taxon>
        <taxon>Bacilli</taxon>
        <taxon>Bacillales</taxon>
        <taxon>Paenibacillaceae</taxon>
        <taxon>Paenibacillus</taxon>
    </lineage>
</organism>
<feature type="domain" description="SLH" evidence="2">
    <location>
        <begin position="190"/>
        <end position="253"/>
    </location>
</feature>
<dbReference type="Proteomes" id="UP000730618">
    <property type="component" value="Unassembled WGS sequence"/>
</dbReference>
<accession>A0ABM8VDQ7</accession>
<feature type="signal peptide" evidence="1">
    <location>
        <begin position="1"/>
        <end position="36"/>
    </location>
</feature>
<sequence length="424" mass="48041">MVWVSNRGTSCVRQIARVLSACLLMFVISNYSQAYAQEQQQRFSDVKGHWAEATVNRLVDRGILDGFPDGTFRPDDPVTADQFVKMLLLSYTNVYPNGERAWKKEFVQSLGAANRGILEQDYRDFNFRPSLLGYWAKPFIDLANDLHFINKSQFADFKANLKREQVAEIIYYTVKETEYTEDETLSLKSAGTLGDFLSLKEREKRFVAEAYGKGIMEGYPNGYFGAGQQVTRAESLAILDRITDKSKRVTTSLAAVPPGLEVIVPTKDGHYKKVVFPTAKMAEAYKVLGEAAKLRGTNYDLVETTAKLYKDAETKAKDVNRTLIPNGSWEEASLWIEPEYRTYGVTVHVQNGVLARNQESIDAYANYLFAHEALKFKELFADVYRRVEAGDTVENQTFTIGSYAVELHIDKDTKTIVYSILEKM</sequence>
<dbReference type="Pfam" id="PF00395">
    <property type="entry name" value="SLH"/>
    <property type="match status" value="2"/>
</dbReference>
<evidence type="ECO:0000313" key="4">
    <source>
        <dbReference type="Proteomes" id="UP000730618"/>
    </source>
</evidence>
<dbReference type="InterPro" id="IPR051465">
    <property type="entry name" value="Cell_Envelope_Struct_Comp"/>
</dbReference>
<evidence type="ECO:0000259" key="2">
    <source>
        <dbReference type="PROSITE" id="PS51272"/>
    </source>
</evidence>
<comment type="caution">
    <text evidence="3">The sequence shown here is derived from an EMBL/GenBank/DDBJ whole genome shotgun (WGS) entry which is preliminary data.</text>
</comment>
<name>A0ABM8VDQ7_9BACL</name>